<name>A0A8T1T834_CHESE</name>
<sequence>MDQKRKDVTELQDNEWLQDLAFMADITEYLNSLNTRMYGCKQVVTEYYDNICAFAIKLQLWEKQLSQCNLAHFPIQKSLCDTTGTQIKSQKGMWAKLMNCEKNFTNDSLTSETT</sequence>
<reference evidence="1 2" key="1">
    <citation type="journal article" date="2020" name="G3 (Bethesda)">
        <title>Draft Genome of the Common Snapping Turtle, Chelydra serpentina, a Model for Phenotypic Plasticity in Reptiles.</title>
        <authorList>
            <person name="Das D."/>
            <person name="Singh S.K."/>
            <person name="Bierstedt J."/>
            <person name="Erickson A."/>
            <person name="Galli G.L.J."/>
            <person name="Crossley D.A. 2nd"/>
            <person name="Rhen T."/>
        </authorList>
    </citation>
    <scope>NUCLEOTIDE SEQUENCE [LARGE SCALE GENOMIC DNA]</scope>
    <source>
        <strain evidence="1">KW</strain>
    </source>
</reference>
<organism evidence="1 2">
    <name type="scientific">Chelydra serpentina</name>
    <name type="common">Snapping turtle</name>
    <name type="synonym">Testudo serpentina</name>
    <dbReference type="NCBI Taxonomy" id="8475"/>
    <lineage>
        <taxon>Eukaryota</taxon>
        <taxon>Metazoa</taxon>
        <taxon>Chordata</taxon>
        <taxon>Craniata</taxon>
        <taxon>Vertebrata</taxon>
        <taxon>Euteleostomi</taxon>
        <taxon>Archelosauria</taxon>
        <taxon>Testudinata</taxon>
        <taxon>Testudines</taxon>
        <taxon>Cryptodira</taxon>
        <taxon>Durocryptodira</taxon>
        <taxon>Americhelydia</taxon>
        <taxon>Chelydroidea</taxon>
        <taxon>Chelydridae</taxon>
        <taxon>Chelydra</taxon>
    </lineage>
</organism>
<dbReference type="OrthoDB" id="10061052at2759"/>
<keyword evidence="2" id="KW-1185">Reference proteome</keyword>
<evidence type="ECO:0000313" key="2">
    <source>
        <dbReference type="Proteomes" id="UP000765507"/>
    </source>
</evidence>
<dbReference type="PANTHER" id="PTHR45913:SF11">
    <property type="entry name" value="EPM2A-INTERACTING PROTEIN 1"/>
    <property type="match status" value="1"/>
</dbReference>
<gene>
    <name evidence="1" type="ORF">G0U57_010237</name>
</gene>
<comment type="caution">
    <text evidence="1">The sequence shown here is derived from an EMBL/GenBank/DDBJ whole genome shotgun (WGS) entry which is preliminary data.</text>
</comment>
<dbReference type="AlphaFoldDB" id="A0A8T1T834"/>
<proteinExistence type="predicted"/>
<accession>A0A8T1T834</accession>
<evidence type="ECO:0000313" key="1">
    <source>
        <dbReference type="EMBL" id="KAG6937248.1"/>
    </source>
</evidence>
<dbReference type="PANTHER" id="PTHR45913">
    <property type="entry name" value="EPM2A-INTERACTING PROTEIN 1"/>
    <property type="match status" value="1"/>
</dbReference>
<protein>
    <submittedName>
        <fullName evidence="1">GTF2I repeat domain containing 2</fullName>
    </submittedName>
</protein>
<dbReference type="Proteomes" id="UP000765507">
    <property type="component" value="Unassembled WGS sequence"/>
</dbReference>
<dbReference type="EMBL" id="JAHGAV010000026">
    <property type="protein sequence ID" value="KAG6937248.1"/>
    <property type="molecule type" value="Genomic_DNA"/>
</dbReference>